<reference evidence="7" key="1">
    <citation type="submission" date="2021-05" db="EMBL/GenBank/DDBJ databases">
        <title>The genome of the haptophyte Pavlova lutheri (Diacronema luteri, Pavlovales) - a model for lipid biosynthesis in eukaryotic algae.</title>
        <authorList>
            <person name="Hulatt C.J."/>
            <person name="Posewitz M.C."/>
        </authorList>
    </citation>
    <scope>NUCLEOTIDE SEQUENCE</scope>
    <source>
        <strain evidence="7">NIVA-4/92</strain>
    </source>
</reference>
<dbReference type="AlphaFoldDB" id="A0A8J5XUX9"/>
<dbReference type="InterPro" id="IPR029063">
    <property type="entry name" value="SAM-dependent_MTases_sf"/>
</dbReference>
<sequence>MLACAPLGCSGGVAPASSRRAFAAGSCASVACAALQPARRARAAGATQYSTAEELLAYVRQYATRGDASSVIDAIDSFSSPEGDNKVDGWGRWMMNIGPEKARVLEDLVRSVRPSSYLEVGSFCGYSALRTLRALPHDATFVTIEKDPRTAAVAAAMFEFAGVPPGRIELIVGSSSELFGEIRRRYPRPFDMVLMDHWKPEYAPDLKRLEKLRLIKSGSVVVADNVICPGAPALLEYLGVEPWRTGWDLECDANFFLTRAQRRDVYESARWSTRLVECAFEYRPEQPDAMSVSIYKG</sequence>
<evidence type="ECO:0000313" key="8">
    <source>
        <dbReference type="Proteomes" id="UP000751190"/>
    </source>
</evidence>
<evidence type="ECO:0000256" key="2">
    <source>
        <dbReference type="ARBA" id="ARBA00022603"/>
    </source>
</evidence>
<accession>A0A8J5XUX9</accession>
<keyword evidence="4" id="KW-0949">S-adenosyl-L-methionine</keyword>
<dbReference type="GO" id="GO:0006584">
    <property type="term" value="P:catecholamine metabolic process"/>
    <property type="evidence" value="ECO:0007669"/>
    <property type="project" value="UniProtKB-KW"/>
</dbReference>
<keyword evidence="3" id="KW-0808">Transferase</keyword>
<dbReference type="PANTHER" id="PTHR43836">
    <property type="entry name" value="CATECHOL O-METHYLTRANSFERASE 1-RELATED"/>
    <property type="match status" value="1"/>
</dbReference>
<protein>
    <recommendedName>
        <fullName evidence="1">catechol O-methyltransferase</fullName>
        <ecNumber evidence="1">2.1.1.6</ecNumber>
    </recommendedName>
</protein>
<dbReference type="PROSITE" id="PS51682">
    <property type="entry name" value="SAM_OMT_I"/>
    <property type="match status" value="1"/>
</dbReference>
<evidence type="ECO:0000313" key="7">
    <source>
        <dbReference type="EMBL" id="KAG8468390.1"/>
    </source>
</evidence>
<dbReference type="Gene3D" id="3.40.50.150">
    <property type="entry name" value="Vaccinia Virus protein VP39"/>
    <property type="match status" value="1"/>
</dbReference>
<evidence type="ECO:0000256" key="6">
    <source>
        <dbReference type="ARBA" id="ARBA00023453"/>
    </source>
</evidence>
<dbReference type="OMA" id="AIDEFGC"/>
<dbReference type="Pfam" id="PF01596">
    <property type="entry name" value="Methyltransf_3"/>
    <property type="match status" value="1"/>
</dbReference>
<comment type="similarity">
    <text evidence="6">Belongs to the class I-like SAM-binding methyltransferase superfamily. Cation-dependent O-methyltransferase family.</text>
</comment>
<evidence type="ECO:0000256" key="3">
    <source>
        <dbReference type="ARBA" id="ARBA00022679"/>
    </source>
</evidence>
<name>A0A8J5XUX9_DIALT</name>
<dbReference type="Proteomes" id="UP000751190">
    <property type="component" value="Unassembled WGS sequence"/>
</dbReference>
<dbReference type="PANTHER" id="PTHR43836:SF2">
    <property type="entry name" value="CATECHOL O-METHYLTRANSFERASE 1-RELATED"/>
    <property type="match status" value="1"/>
</dbReference>
<dbReference type="EMBL" id="JAGTXO010000004">
    <property type="protein sequence ID" value="KAG8468390.1"/>
    <property type="molecule type" value="Genomic_DNA"/>
</dbReference>
<dbReference type="CDD" id="cd02440">
    <property type="entry name" value="AdoMet_MTases"/>
    <property type="match status" value="1"/>
</dbReference>
<dbReference type="GO" id="GO:0032259">
    <property type="term" value="P:methylation"/>
    <property type="evidence" value="ECO:0007669"/>
    <property type="project" value="UniProtKB-KW"/>
</dbReference>
<comment type="caution">
    <text evidence="7">The sequence shown here is derived from an EMBL/GenBank/DDBJ whole genome shotgun (WGS) entry which is preliminary data.</text>
</comment>
<dbReference type="InterPro" id="IPR002935">
    <property type="entry name" value="SAM_O-MeTrfase"/>
</dbReference>
<evidence type="ECO:0000256" key="4">
    <source>
        <dbReference type="ARBA" id="ARBA00022691"/>
    </source>
</evidence>
<organism evidence="7 8">
    <name type="scientific">Diacronema lutheri</name>
    <name type="common">Unicellular marine alga</name>
    <name type="synonym">Monochrysis lutheri</name>
    <dbReference type="NCBI Taxonomy" id="2081491"/>
    <lineage>
        <taxon>Eukaryota</taxon>
        <taxon>Haptista</taxon>
        <taxon>Haptophyta</taxon>
        <taxon>Pavlovophyceae</taxon>
        <taxon>Pavlovales</taxon>
        <taxon>Pavlovaceae</taxon>
        <taxon>Diacronema</taxon>
    </lineage>
</organism>
<dbReference type="SUPFAM" id="SSF53335">
    <property type="entry name" value="S-adenosyl-L-methionine-dependent methyltransferases"/>
    <property type="match status" value="1"/>
</dbReference>
<keyword evidence="2" id="KW-0489">Methyltransferase</keyword>
<keyword evidence="5" id="KW-0128">Catecholamine metabolism</keyword>
<dbReference type="EC" id="2.1.1.6" evidence="1"/>
<evidence type="ECO:0000256" key="5">
    <source>
        <dbReference type="ARBA" id="ARBA00022939"/>
    </source>
</evidence>
<keyword evidence="8" id="KW-1185">Reference proteome</keyword>
<dbReference type="GO" id="GO:0016206">
    <property type="term" value="F:catechol O-methyltransferase activity"/>
    <property type="evidence" value="ECO:0007669"/>
    <property type="project" value="UniProtKB-EC"/>
</dbReference>
<proteinExistence type="inferred from homology"/>
<evidence type="ECO:0000256" key="1">
    <source>
        <dbReference type="ARBA" id="ARBA00012880"/>
    </source>
</evidence>
<dbReference type="OrthoDB" id="186626at2759"/>
<gene>
    <name evidence="7" type="ORF">KFE25_013473</name>
</gene>